<keyword evidence="8" id="KW-1185">Reference proteome</keyword>
<dbReference type="Pfam" id="PF02518">
    <property type="entry name" value="HATPase_c"/>
    <property type="match status" value="1"/>
</dbReference>
<dbReference type="InterPro" id="IPR013655">
    <property type="entry name" value="PAS_fold_3"/>
</dbReference>
<evidence type="ECO:0000313" key="8">
    <source>
        <dbReference type="Proteomes" id="UP000077405"/>
    </source>
</evidence>
<dbReference type="PROSITE" id="PS50109">
    <property type="entry name" value="HIS_KIN"/>
    <property type="match status" value="1"/>
</dbReference>
<keyword evidence="7" id="KW-0808">Transferase</keyword>
<dbReference type="PROSITE" id="PS50113">
    <property type="entry name" value="PAC"/>
    <property type="match status" value="1"/>
</dbReference>
<dbReference type="OrthoDB" id="7325042at2"/>
<keyword evidence="7" id="KW-0418">Kinase</keyword>
<dbReference type="Gene3D" id="3.30.450.20">
    <property type="entry name" value="PAS domain"/>
    <property type="match status" value="2"/>
</dbReference>
<dbReference type="PANTHER" id="PTHR43065">
    <property type="entry name" value="SENSOR HISTIDINE KINASE"/>
    <property type="match status" value="1"/>
</dbReference>
<dbReference type="CDD" id="cd00075">
    <property type="entry name" value="HATPase"/>
    <property type="match status" value="1"/>
</dbReference>
<protein>
    <recommendedName>
        <fullName evidence="2">histidine kinase</fullName>
        <ecNumber evidence="2">2.7.13.3</ecNumber>
    </recommendedName>
</protein>
<organism evidence="7 8">
    <name type="scientific">Azospirillum humicireducens</name>
    <dbReference type="NCBI Taxonomy" id="1226968"/>
    <lineage>
        <taxon>Bacteria</taxon>
        <taxon>Pseudomonadati</taxon>
        <taxon>Pseudomonadota</taxon>
        <taxon>Alphaproteobacteria</taxon>
        <taxon>Rhodospirillales</taxon>
        <taxon>Azospirillaceae</taxon>
        <taxon>Azospirillum</taxon>
    </lineage>
</organism>
<evidence type="ECO:0000256" key="3">
    <source>
        <dbReference type="ARBA" id="ARBA00022553"/>
    </source>
</evidence>
<dbReference type="InterPro" id="IPR036097">
    <property type="entry name" value="HisK_dim/P_sf"/>
</dbReference>
<dbReference type="KEGG" id="ahu:A6A40_13355"/>
<dbReference type="InterPro" id="IPR000700">
    <property type="entry name" value="PAS-assoc_C"/>
</dbReference>
<dbReference type="EMBL" id="CP015285">
    <property type="protein sequence ID" value="ANC92783.1"/>
    <property type="molecule type" value="Genomic_DNA"/>
</dbReference>
<dbReference type="SUPFAM" id="SSF55874">
    <property type="entry name" value="ATPase domain of HSP90 chaperone/DNA topoisomerase II/histidine kinase"/>
    <property type="match status" value="1"/>
</dbReference>
<dbReference type="PRINTS" id="PR00344">
    <property type="entry name" value="BCTRLSENSOR"/>
</dbReference>
<sequence>MGDTGFARFDADERLVWANAAFAARFAVPIAGTSDSLFHARLEDLLAGLLGLSGVDDLRRGHAVTRAFPDGAMVTLALGAGGAGETLLTAVETGGQADIRSEREPWAKTSLVLDCLSQGVMAFDRDLRLVAWNRRVLELLFIDPDFPRYAQPYETVVRHIAEQGGYGRGDVDELVAQRLDYIRNASWPFYNERVRPDGVVIETVTLPLPDGGFVTTYSDITQRKHSERELAASRELFELAIRAAREGISQWDLHTGEVWFSPQWWGLLGYGEAEMENSRRRWEELIHADDRADALEMVEELASGRRSESRLLQRFRHRSGATVFLETRALAVSGGDGRTFRIVGSHTDVTESVRAAEAVRAAKEEAEQALHDLKEAQVQLIQAEKMAALGSLVAGVTHEINTPVGIALTGASLLAEKTRGLRRLFEAGSLRRGDFAEFIDIADEATQLMLLNVERATRLIQSFKQIAVDQASEERRVFELNHYIHEVLRSLGMRIRRSGHTVAIHCPEDLMLDSYPGVVSQILTNFVINSILHGYDPGVRGRLTVTVTLSDGEVELVYADDGRGIPADLHGRVFEPFFTTSRDRGGSGLGLNIVYTLVTRTLRGRLRLESAPGAGTAFTLRFPRVTPADPLPL</sequence>
<dbReference type="GO" id="GO:0000155">
    <property type="term" value="F:phosphorelay sensor kinase activity"/>
    <property type="evidence" value="ECO:0007669"/>
    <property type="project" value="InterPro"/>
</dbReference>
<dbReference type="InterPro" id="IPR003661">
    <property type="entry name" value="HisK_dim/P_dom"/>
</dbReference>
<keyword evidence="3" id="KW-0597">Phosphoprotein</keyword>
<comment type="catalytic activity">
    <reaction evidence="1">
        <text>ATP + protein L-histidine = ADP + protein N-phospho-L-histidine.</text>
        <dbReference type="EC" id="2.7.13.3"/>
    </reaction>
</comment>
<accession>A0A160JI54</accession>
<dbReference type="CDD" id="cd00130">
    <property type="entry name" value="PAS"/>
    <property type="match status" value="1"/>
</dbReference>
<dbReference type="SUPFAM" id="SSF55785">
    <property type="entry name" value="PYP-like sensor domain (PAS domain)"/>
    <property type="match status" value="2"/>
</dbReference>
<dbReference type="InterPro" id="IPR035965">
    <property type="entry name" value="PAS-like_dom_sf"/>
</dbReference>
<dbReference type="SUPFAM" id="SSF47384">
    <property type="entry name" value="Homodimeric domain of signal transducing histidine kinase"/>
    <property type="match status" value="1"/>
</dbReference>
<dbReference type="Gene3D" id="1.10.287.130">
    <property type="match status" value="1"/>
</dbReference>
<proteinExistence type="predicted"/>
<dbReference type="Proteomes" id="UP000077405">
    <property type="component" value="Chromosome"/>
</dbReference>
<dbReference type="EC" id="2.7.13.3" evidence="2"/>
<dbReference type="InterPro" id="IPR004358">
    <property type="entry name" value="Sig_transdc_His_kin-like_C"/>
</dbReference>
<dbReference type="STRING" id="1226968.A6A40_13355"/>
<evidence type="ECO:0000256" key="2">
    <source>
        <dbReference type="ARBA" id="ARBA00012438"/>
    </source>
</evidence>
<reference evidence="7 8" key="1">
    <citation type="journal article" date="2013" name="Int. J. Syst. Evol. Microbiol.">
        <title>Azospirillum humicireducens sp. nov., a nitrogen-fixing bacterium isolated from a microbial fuel cell.</title>
        <authorList>
            <person name="Zhou S."/>
            <person name="Han L."/>
            <person name="Wang Y."/>
            <person name="Yang G."/>
            <person name="Zhuang L."/>
            <person name="Hu P."/>
        </authorList>
    </citation>
    <scope>NUCLEOTIDE SEQUENCE [LARGE SCALE GENOMIC DNA]</scope>
    <source>
        <strain evidence="7 8">SgZ-5</strain>
    </source>
</reference>
<dbReference type="InterPro" id="IPR000014">
    <property type="entry name" value="PAS"/>
</dbReference>
<dbReference type="PANTHER" id="PTHR43065:SF47">
    <property type="match status" value="1"/>
</dbReference>
<name>A0A160JI54_9PROT</name>
<dbReference type="InterPro" id="IPR003594">
    <property type="entry name" value="HATPase_dom"/>
</dbReference>
<evidence type="ECO:0000256" key="4">
    <source>
        <dbReference type="SAM" id="Coils"/>
    </source>
</evidence>
<evidence type="ECO:0000259" key="5">
    <source>
        <dbReference type="PROSITE" id="PS50109"/>
    </source>
</evidence>
<evidence type="ECO:0000313" key="7">
    <source>
        <dbReference type="EMBL" id="ANC92783.1"/>
    </source>
</evidence>
<dbReference type="SMART" id="SM00091">
    <property type="entry name" value="PAS"/>
    <property type="match status" value="2"/>
</dbReference>
<feature type="domain" description="PAC" evidence="6">
    <location>
        <begin position="305"/>
        <end position="361"/>
    </location>
</feature>
<dbReference type="InterPro" id="IPR005467">
    <property type="entry name" value="His_kinase_dom"/>
</dbReference>
<dbReference type="RefSeq" id="WP_063635822.1">
    <property type="nucleotide sequence ID" value="NZ_CP015285.1"/>
</dbReference>
<feature type="domain" description="Histidine kinase" evidence="5">
    <location>
        <begin position="395"/>
        <end position="626"/>
    </location>
</feature>
<evidence type="ECO:0000256" key="1">
    <source>
        <dbReference type="ARBA" id="ARBA00000085"/>
    </source>
</evidence>
<dbReference type="CDD" id="cd00082">
    <property type="entry name" value="HisKA"/>
    <property type="match status" value="1"/>
</dbReference>
<feature type="coiled-coil region" evidence="4">
    <location>
        <begin position="356"/>
        <end position="386"/>
    </location>
</feature>
<evidence type="ECO:0000259" key="6">
    <source>
        <dbReference type="PROSITE" id="PS50113"/>
    </source>
</evidence>
<dbReference type="Pfam" id="PF08447">
    <property type="entry name" value="PAS_3"/>
    <property type="match status" value="1"/>
</dbReference>
<keyword evidence="4" id="KW-0175">Coiled coil</keyword>
<gene>
    <name evidence="7" type="ORF">A6A40_13355</name>
</gene>
<dbReference type="NCBIfam" id="TIGR00229">
    <property type="entry name" value="sensory_box"/>
    <property type="match status" value="1"/>
</dbReference>
<dbReference type="Gene3D" id="3.30.565.10">
    <property type="entry name" value="Histidine kinase-like ATPase, C-terminal domain"/>
    <property type="match status" value="1"/>
</dbReference>
<dbReference type="SMART" id="SM00387">
    <property type="entry name" value="HATPase_c"/>
    <property type="match status" value="1"/>
</dbReference>
<dbReference type="AlphaFoldDB" id="A0A160JI54"/>
<dbReference type="Pfam" id="PF12860">
    <property type="entry name" value="PAS_7"/>
    <property type="match status" value="1"/>
</dbReference>
<dbReference type="InterPro" id="IPR036890">
    <property type="entry name" value="HATPase_C_sf"/>
</dbReference>